<dbReference type="SUPFAM" id="SSF52540">
    <property type="entry name" value="P-loop containing nucleoside triphosphate hydrolases"/>
    <property type="match status" value="1"/>
</dbReference>
<evidence type="ECO:0000259" key="2">
    <source>
        <dbReference type="PROSITE" id="PS50837"/>
    </source>
</evidence>
<feature type="domain" description="NACHT" evidence="2">
    <location>
        <begin position="63"/>
        <end position="212"/>
    </location>
</feature>
<accession>H1VV51</accession>
<reference evidence="4" key="1">
    <citation type="journal article" date="2012" name="Nat. Genet.">
        <title>Lifestyle transitions in plant pathogenic Colletotrichum fungi deciphered by genome and transcriptome analyses.</title>
        <authorList>
            <person name="O'Connell R.J."/>
            <person name="Thon M.R."/>
            <person name="Hacquard S."/>
            <person name="Amyotte S.G."/>
            <person name="Kleemann J."/>
            <person name="Torres M.F."/>
            <person name="Damm U."/>
            <person name="Buiate E.A."/>
            <person name="Epstein L."/>
            <person name="Alkan N."/>
            <person name="Altmueller J."/>
            <person name="Alvarado-Balderrama L."/>
            <person name="Bauser C.A."/>
            <person name="Becker C."/>
            <person name="Birren B.W."/>
            <person name="Chen Z."/>
            <person name="Choi J."/>
            <person name="Crouch J.A."/>
            <person name="Duvick J.P."/>
            <person name="Farman M.A."/>
            <person name="Gan P."/>
            <person name="Heiman D."/>
            <person name="Henrissat B."/>
            <person name="Howard R.J."/>
            <person name="Kabbage M."/>
            <person name="Koch C."/>
            <person name="Kracher B."/>
            <person name="Kubo Y."/>
            <person name="Law A.D."/>
            <person name="Lebrun M.-H."/>
            <person name="Lee Y.-H."/>
            <person name="Miyara I."/>
            <person name="Moore N."/>
            <person name="Neumann U."/>
            <person name="Nordstroem K."/>
            <person name="Panaccione D.G."/>
            <person name="Panstruga R."/>
            <person name="Place M."/>
            <person name="Proctor R.H."/>
            <person name="Prusky D."/>
            <person name="Rech G."/>
            <person name="Reinhardt R."/>
            <person name="Rollins J.A."/>
            <person name="Rounsley S."/>
            <person name="Schardl C.L."/>
            <person name="Schwartz D.C."/>
            <person name="Shenoy N."/>
            <person name="Shirasu K."/>
            <person name="Sikhakolli U.R."/>
            <person name="Stueber K."/>
            <person name="Sukno S.A."/>
            <person name="Sweigard J.A."/>
            <person name="Takano Y."/>
            <person name="Takahara H."/>
            <person name="Trail F."/>
            <person name="van der Does H.C."/>
            <person name="Voll L.M."/>
            <person name="Will I."/>
            <person name="Young S."/>
            <person name="Zeng Q."/>
            <person name="Zhang J."/>
            <person name="Zhou S."/>
            <person name="Dickman M.B."/>
            <person name="Schulze-Lefert P."/>
            <person name="Ver Loren van Themaat E."/>
            <person name="Ma L.-J."/>
            <person name="Vaillancourt L.J."/>
        </authorList>
    </citation>
    <scope>NUCLEOTIDE SEQUENCE [LARGE SCALE GENOMIC DNA]</scope>
    <source>
        <strain evidence="4">IMI 349063</strain>
    </source>
</reference>
<evidence type="ECO:0000313" key="3">
    <source>
        <dbReference type="EMBL" id="CCF44110.1"/>
    </source>
</evidence>
<keyword evidence="1" id="KW-0677">Repeat</keyword>
<organism evidence="3 4">
    <name type="scientific">Colletotrichum higginsianum (strain IMI 349063)</name>
    <name type="common">Crucifer anthracnose fungus</name>
    <dbReference type="NCBI Taxonomy" id="759273"/>
    <lineage>
        <taxon>Eukaryota</taxon>
        <taxon>Fungi</taxon>
        <taxon>Dikarya</taxon>
        <taxon>Ascomycota</taxon>
        <taxon>Pezizomycotina</taxon>
        <taxon>Sordariomycetes</taxon>
        <taxon>Hypocreomycetidae</taxon>
        <taxon>Glomerellales</taxon>
        <taxon>Glomerellaceae</taxon>
        <taxon>Colletotrichum</taxon>
        <taxon>Colletotrichum destructivum species complex</taxon>
    </lineage>
</organism>
<evidence type="ECO:0000256" key="1">
    <source>
        <dbReference type="ARBA" id="ARBA00022737"/>
    </source>
</evidence>
<protein>
    <recommendedName>
        <fullName evidence="2">NACHT domain-containing protein</fullName>
    </recommendedName>
</protein>
<evidence type="ECO:0000313" key="4">
    <source>
        <dbReference type="Proteomes" id="UP000007174"/>
    </source>
</evidence>
<dbReference type="Gene3D" id="3.40.50.300">
    <property type="entry name" value="P-loop containing nucleotide triphosphate hydrolases"/>
    <property type="match status" value="1"/>
</dbReference>
<dbReference type="eggNOG" id="KOG4177">
    <property type="taxonomic scope" value="Eukaryota"/>
</dbReference>
<sequence>QKPDAAACLRDLFLTDPLDDRKALKRKKGQRARGTCEWIMGAEELTHWLGSGRTGCSEGPSTQVLWLHGNPGTGKSTTAIFLTEELSKAFTTTTQKTVAYFFCDSGFDTRRTATSVVRGLLLQLVQQQPQLLDYVLPKYNERGPALFDSFDALWAIFMNVAADKHTGEKYCVVDALDECDRESQATLLQQLKETFQGQHAPPNVRILVTSRPYPEIRQHLGDFANKDLASYPEAKRDM</sequence>
<dbReference type="HOGENOM" id="CLU_1168270_0_0_1"/>
<dbReference type="InterPro" id="IPR056884">
    <property type="entry name" value="NPHP3-like_N"/>
</dbReference>
<dbReference type="Pfam" id="PF24883">
    <property type="entry name" value="NPHP3_N"/>
    <property type="match status" value="1"/>
</dbReference>
<name>H1VV51_COLHI</name>
<proteinExistence type="predicted"/>
<dbReference type="EMBL" id="CACQ02006632">
    <property type="protein sequence ID" value="CCF44110.1"/>
    <property type="molecule type" value="Genomic_DNA"/>
</dbReference>
<dbReference type="AlphaFoldDB" id="H1VV51"/>
<dbReference type="Proteomes" id="UP000007174">
    <property type="component" value="Unassembled WGS sequence"/>
</dbReference>
<dbReference type="InterPro" id="IPR027417">
    <property type="entry name" value="P-loop_NTPase"/>
</dbReference>
<dbReference type="STRING" id="759273.H1VV51"/>
<gene>
    <name evidence="3" type="ORF">CH063_13615</name>
</gene>
<feature type="non-terminal residue" evidence="3">
    <location>
        <position position="1"/>
    </location>
</feature>
<dbReference type="PANTHER" id="PTHR10039">
    <property type="entry name" value="AMELOGENIN"/>
    <property type="match status" value="1"/>
</dbReference>
<dbReference type="VEuPathDB" id="FungiDB:CH63R_14428"/>
<dbReference type="InterPro" id="IPR007111">
    <property type="entry name" value="NACHT_NTPase"/>
</dbReference>
<dbReference type="PROSITE" id="PS50837">
    <property type="entry name" value="NACHT"/>
    <property type="match status" value="1"/>
</dbReference>